<evidence type="ECO:0000313" key="4">
    <source>
        <dbReference type="Proteomes" id="UP000252355"/>
    </source>
</evidence>
<feature type="region of interest" description="Disordered" evidence="1">
    <location>
        <begin position="416"/>
        <end position="440"/>
    </location>
</feature>
<dbReference type="InterPro" id="IPR013486">
    <property type="entry name" value="SpoIID/LytB"/>
</dbReference>
<dbReference type="AlphaFoldDB" id="A0A367ZMP0"/>
<name>A0A367ZMP0_9BACT</name>
<gene>
    <name evidence="3" type="ORF">OZSIB_1333</name>
</gene>
<evidence type="ECO:0000259" key="2">
    <source>
        <dbReference type="Pfam" id="PF08486"/>
    </source>
</evidence>
<reference evidence="3 4" key="1">
    <citation type="submission" date="2018-05" db="EMBL/GenBank/DDBJ databases">
        <title>A metagenomic window into the 2 km-deep terrestrial subsurface aquifer revealed taxonomically and functionally diverse microbial community comprising novel uncultured bacterial lineages.</title>
        <authorList>
            <person name="Kadnikov V.V."/>
            <person name="Mardanov A.V."/>
            <person name="Beletsky A.V."/>
            <person name="Banks D."/>
            <person name="Pimenov N.V."/>
            <person name="Frank Y.A."/>
            <person name="Karnachuk O.V."/>
            <person name="Ravin N.V."/>
        </authorList>
    </citation>
    <scope>NUCLEOTIDE SEQUENCE [LARGE SCALE GENOMIC DNA]</scope>
    <source>
        <strain evidence="3">BY5</strain>
    </source>
</reference>
<dbReference type="GO" id="GO:0030435">
    <property type="term" value="P:sporulation resulting in formation of a cellular spore"/>
    <property type="evidence" value="ECO:0007669"/>
    <property type="project" value="InterPro"/>
</dbReference>
<evidence type="ECO:0000256" key="1">
    <source>
        <dbReference type="SAM" id="MobiDB-lite"/>
    </source>
</evidence>
<proteinExistence type="predicted"/>
<accession>A0A367ZMP0</accession>
<organism evidence="3 4">
    <name type="scientific">Candidatus Ozemobacter sibiricus</name>
    <dbReference type="NCBI Taxonomy" id="2268124"/>
    <lineage>
        <taxon>Bacteria</taxon>
        <taxon>Candidatus Ozemobacteria</taxon>
        <taxon>Candidatus Ozemobacterales</taxon>
        <taxon>Candidatus Ozemobacteraceae</taxon>
        <taxon>Candidatus Ozemobacter</taxon>
    </lineage>
</organism>
<dbReference type="Pfam" id="PF08486">
    <property type="entry name" value="SpoIID"/>
    <property type="match status" value="1"/>
</dbReference>
<comment type="caution">
    <text evidence="3">The sequence shown here is derived from an EMBL/GenBank/DDBJ whole genome shotgun (WGS) entry which is preliminary data.</text>
</comment>
<dbReference type="EMBL" id="QOQW01000021">
    <property type="protein sequence ID" value="RCK78611.1"/>
    <property type="molecule type" value="Genomic_DNA"/>
</dbReference>
<protein>
    <submittedName>
        <fullName evidence="3">SpoIID/LytB domain-containing protein</fullName>
    </submittedName>
</protein>
<dbReference type="InterPro" id="IPR013693">
    <property type="entry name" value="SpoIID/LytB_N"/>
</dbReference>
<feature type="domain" description="Sporulation stage II protein D amidase enhancer LytB N-terminal" evidence="2">
    <location>
        <begin position="142"/>
        <end position="214"/>
    </location>
</feature>
<dbReference type="NCBIfam" id="TIGR02669">
    <property type="entry name" value="SpoIID_LytB"/>
    <property type="match status" value="1"/>
</dbReference>
<evidence type="ECO:0000313" key="3">
    <source>
        <dbReference type="EMBL" id="RCK78611.1"/>
    </source>
</evidence>
<dbReference type="Proteomes" id="UP000252355">
    <property type="component" value="Unassembled WGS sequence"/>
</dbReference>
<sequence>MVLIVCLPGLTSAQGAPPQPAPPSAFDATRVRVGLSLRKPVTTARIQALRGTCRYVLSPIPAASGTDPLLSQERSGKIAEEEDLTFQVTHRGLTVRTSEGAEYAEGFGKMVVSSDGVFNLEVYNLSPLILSGRLEITLLDDGTVGLVNETTIGEIIRSAVSEISPSPEIEANKAFIVMARTRLKAALEQKRHASDTFDLCNTDHCLPFHGQGSNRELIEILYQDMPDFVMTAQGKVFLPYYHECCGGKVSSAKDVFGIDDPIHVAREDRIVGKGSENCFHSSSFYWTREFSQEEMADFLSVTFAGGGTRIFLRWDPIKTDAAGRITEVRLFGRRERKMRGVDFLEAAWDYFGINSLKSMRFTLEPMRRTTIYRGMGRGHGVGCCLMGADGLAKKGWSFEDILKFYFAGITLTKASGGPGPATASPPAGPSSPRKPARPRR</sequence>
<feature type="compositionally biased region" description="Low complexity" evidence="1">
    <location>
        <begin position="416"/>
        <end position="433"/>
    </location>
</feature>